<sequence>MTITPEPYNEDHPDWGKPVPQQPYPHGPQYGAPGTGYPQPYQPPAQAWDHNGQANAWAGMTPEQAWAAYHQQQQFPPQQYWQQPPPVNVAQAVTVNNNGGSRCPHLLHFILTLITCGAWLPIWIIHAIIDAFR</sequence>
<gene>
    <name evidence="3" type="ORF">RW1_038_01200</name>
</gene>
<evidence type="ECO:0000256" key="1">
    <source>
        <dbReference type="SAM" id="MobiDB-lite"/>
    </source>
</evidence>
<proteinExistence type="predicted"/>
<accession>X0PVF2</accession>
<dbReference type="AlphaFoldDB" id="X0PVF2"/>
<comment type="caution">
    <text evidence="3">The sequence shown here is derived from an EMBL/GenBank/DDBJ whole genome shotgun (WGS) entry which is preliminary data.</text>
</comment>
<organism evidence="3 4">
    <name type="scientific">Rhodococcus wratislaviensis NBRC 100605</name>
    <dbReference type="NCBI Taxonomy" id="1219028"/>
    <lineage>
        <taxon>Bacteria</taxon>
        <taxon>Bacillati</taxon>
        <taxon>Actinomycetota</taxon>
        <taxon>Actinomycetes</taxon>
        <taxon>Mycobacteriales</taxon>
        <taxon>Nocardiaceae</taxon>
        <taxon>Rhodococcus</taxon>
    </lineage>
</organism>
<reference evidence="3 4" key="1">
    <citation type="submission" date="2014-02" db="EMBL/GenBank/DDBJ databases">
        <title>Whole genome shotgun sequence of Rhodococcus wratislaviensis NBRC 100605.</title>
        <authorList>
            <person name="Hosoyama A."/>
            <person name="Tsuchikane K."/>
            <person name="Yoshida I."/>
            <person name="Ohji S."/>
            <person name="Ichikawa N."/>
            <person name="Yamazoe A."/>
            <person name="Fujita N."/>
        </authorList>
    </citation>
    <scope>NUCLEOTIDE SEQUENCE [LARGE SCALE GENOMIC DNA]</scope>
    <source>
        <strain evidence="3 4">NBRC 100605</strain>
    </source>
</reference>
<dbReference type="Proteomes" id="UP000019491">
    <property type="component" value="Unassembled WGS sequence"/>
</dbReference>
<keyword evidence="2" id="KW-0812">Transmembrane</keyword>
<keyword evidence="2" id="KW-1133">Transmembrane helix</keyword>
<keyword evidence="4" id="KW-1185">Reference proteome</keyword>
<dbReference type="RefSeq" id="WP_037235846.1">
    <property type="nucleotide sequence ID" value="NZ_BAWF01000038.1"/>
</dbReference>
<protein>
    <submittedName>
        <fullName evidence="3">Uncharacterized protein</fullName>
    </submittedName>
</protein>
<evidence type="ECO:0000313" key="3">
    <source>
        <dbReference type="EMBL" id="GAF47198.1"/>
    </source>
</evidence>
<name>X0PVF2_RHOWR</name>
<feature type="compositionally biased region" description="Low complexity" evidence="1">
    <location>
        <begin position="27"/>
        <end position="47"/>
    </location>
</feature>
<feature type="region of interest" description="Disordered" evidence="1">
    <location>
        <begin position="1"/>
        <end position="49"/>
    </location>
</feature>
<keyword evidence="2" id="KW-0472">Membrane</keyword>
<dbReference type="EMBL" id="BAWF01000038">
    <property type="protein sequence ID" value="GAF47198.1"/>
    <property type="molecule type" value="Genomic_DNA"/>
</dbReference>
<evidence type="ECO:0000313" key="4">
    <source>
        <dbReference type="Proteomes" id="UP000019491"/>
    </source>
</evidence>
<feature type="transmembrane region" description="Helical" evidence="2">
    <location>
        <begin position="106"/>
        <end position="129"/>
    </location>
</feature>
<evidence type="ECO:0000256" key="2">
    <source>
        <dbReference type="SAM" id="Phobius"/>
    </source>
</evidence>